<feature type="binding site" evidence="3">
    <location>
        <position position="146"/>
    </location>
    <ligand>
        <name>Mg(2+)</name>
        <dbReference type="ChEBI" id="CHEBI:18420"/>
    </ligand>
</feature>
<dbReference type="GO" id="GO:0004035">
    <property type="term" value="F:alkaline phosphatase activity"/>
    <property type="evidence" value="ECO:0007669"/>
    <property type="project" value="TreeGrafter"/>
</dbReference>
<keyword evidence="1" id="KW-0597">Phosphoprotein</keyword>
<dbReference type="Gene3D" id="3.40.720.10">
    <property type="entry name" value="Alkaline Phosphatase, subunit A"/>
    <property type="match status" value="1"/>
</dbReference>
<evidence type="ECO:0000313" key="6">
    <source>
        <dbReference type="EMBL" id="NDY55999.1"/>
    </source>
</evidence>
<dbReference type="InterPro" id="IPR017850">
    <property type="entry name" value="Alkaline_phosphatase_core_sf"/>
</dbReference>
<keyword evidence="3" id="KW-0862">Zinc</keyword>
<feature type="binding site" evidence="3">
    <location>
        <position position="144"/>
    </location>
    <ligand>
        <name>Mg(2+)</name>
        <dbReference type="ChEBI" id="CHEBI:18420"/>
    </ligand>
</feature>
<feature type="binding site" evidence="3">
    <location>
        <position position="276"/>
    </location>
    <ligand>
        <name>Zn(2+)</name>
        <dbReference type="ChEBI" id="CHEBI:29105"/>
        <label>2</label>
    </ligand>
</feature>
<dbReference type="CDD" id="cd16012">
    <property type="entry name" value="ALP"/>
    <property type="match status" value="1"/>
</dbReference>
<feature type="binding site" evidence="3">
    <location>
        <position position="459"/>
    </location>
    <ligand>
        <name>Zn(2+)</name>
        <dbReference type="ChEBI" id="CHEBI:29105"/>
        <label>2</label>
    </ligand>
</feature>
<dbReference type="InterPro" id="IPR001952">
    <property type="entry name" value="Alkaline_phosphatase"/>
</dbReference>
<evidence type="ECO:0000256" key="4">
    <source>
        <dbReference type="RuleBase" id="RU003946"/>
    </source>
</evidence>
<evidence type="ECO:0000313" key="7">
    <source>
        <dbReference type="Proteomes" id="UP000469724"/>
    </source>
</evidence>
<name>A0A7K3NLD5_9BACT</name>
<feature type="chain" id="PRO_5029822027" evidence="5">
    <location>
        <begin position="30"/>
        <end position="503"/>
    </location>
</feature>
<feature type="binding site" evidence="3">
    <location>
        <position position="43"/>
    </location>
    <ligand>
        <name>Mg(2+)</name>
        <dbReference type="ChEBI" id="CHEBI:18420"/>
    </ligand>
</feature>
<keyword evidence="5" id="KW-0732">Signal</keyword>
<feature type="binding site" evidence="3">
    <location>
        <position position="319"/>
    </location>
    <ligand>
        <name>Zn(2+)</name>
        <dbReference type="ChEBI" id="CHEBI:29105"/>
        <label>2</label>
    </ligand>
</feature>
<dbReference type="Proteomes" id="UP000469724">
    <property type="component" value="Unassembled WGS sequence"/>
</dbReference>
<comment type="cofactor">
    <cofactor evidence="3">
        <name>Zn(2+)</name>
        <dbReference type="ChEBI" id="CHEBI:29105"/>
    </cofactor>
    <text evidence="3">Binds 2 Zn(2+) ions.</text>
</comment>
<gene>
    <name evidence="6" type="ORF">G3N56_04470</name>
</gene>
<organism evidence="6 7">
    <name type="scientific">Desulfolutivibrio sulfodismutans</name>
    <dbReference type="NCBI Taxonomy" id="63561"/>
    <lineage>
        <taxon>Bacteria</taxon>
        <taxon>Pseudomonadati</taxon>
        <taxon>Thermodesulfobacteriota</taxon>
        <taxon>Desulfovibrionia</taxon>
        <taxon>Desulfovibrionales</taxon>
        <taxon>Desulfovibrionaceae</taxon>
        <taxon>Desulfolutivibrio</taxon>
    </lineage>
</organism>
<dbReference type="Pfam" id="PF00245">
    <property type="entry name" value="Alk_phosphatase"/>
    <property type="match status" value="1"/>
</dbReference>
<evidence type="ECO:0000256" key="5">
    <source>
        <dbReference type="SAM" id="SignalP"/>
    </source>
</evidence>
<dbReference type="GO" id="GO:0046872">
    <property type="term" value="F:metal ion binding"/>
    <property type="evidence" value="ECO:0007669"/>
    <property type="project" value="UniProtKB-KW"/>
</dbReference>
<dbReference type="SMART" id="SM00098">
    <property type="entry name" value="alkPPc"/>
    <property type="match status" value="1"/>
</dbReference>
<evidence type="ECO:0000256" key="3">
    <source>
        <dbReference type="PIRSR" id="PIRSR601952-2"/>
    </source>
</evidence>
<dbReference type="PANTHER" id="PTHR11596:SF5">
    <property type="entry name" value="ALKALINE PHOSPHATASE"/>
    <property type="match status" value="1"/>
</dbReference>
<proteinExistence type="inferred from homology"/>
<feature type="active site" description="Phosphoserine intermediate" evidence="2">
    <location>
        <position position="93"/>
    </location>
</feature>
<dbReference type="RefSeq" id="WP_163301052.1">
    <property type="nucleotide sequence ID" value="NZ_JAAGRQ010000012.1"/>
</dbReference>
<comment type="cofactor">
    <cofactor evidence="3">
        <name>Mg(2+)</name>
        <dbReference type="ChEBI" id="CHEBI:18420"/>
    </cofactor>
    <text evidence="3">Binds 1 Mg(2+) ion.</text>
</comment>
<protein>
    <submittedName>
        <fullName evidence="6">Alkaline phosphatase</fullName>
    </submittedName>
</protein>
<dbReference type="Gene3D" id="1.10.60.40">
    <property type="match status" value="1"/>
</dbReference>
<keyword evidence="7" id="KW-1185">Reference proteome</keyword>
<keyword evidence="3" id="KW-0460">Magnesium</keyword>
<sequence>MVLHRLSSRSALAFLAVAALLCCGQAASAAEKQAKYVFFIIGDGMAQPQRTSTEMFLAAREGKPHGTVKLHMSQLPAHGMMTTHAANSIIPDSADTATAMACGVKTNSGMLGVTPDNKPVKNVAELAKEKGKKVGVISTVSIDHATPGGFYAHQESRDNYHEIAHELVKSGFDFFGGGGFKDPAGKKSKAPQGDAIEAAKAAGYKVVTGREGFEKVSKNDGKVIVINEWLQDSQAMPYMIDRTKKDLSLAELVTKAAEVLDGPQGFFIMAEGGKVDWACHANDAAGAIGDVLDVDAAVVAAQEFAKKHPDETLILVTGDHECGGLTIGFAGTKYDSFYNVLTGQKMSFQAFTDKMAEFKKSCGGNCSFDAVKPVVEETFGLKFAGDAKDAAVLKEFEVAKVKEAFDLYMAAPADAKSGYGADGKDPQAYLLYGGYNPLSVTLTHLLNQKAGLGWTSYSHTGVPVTVSAGGAGAEAFNGMYDNTDIAKKLKSAMGLPAAQVASN</sequence>
<feature type="binding site" evidence="3">
    <location>
        <position position="271"/>
    </location>
    <ligand>
        <name>Mg(2+)</name>
        <dbReference type="ChEBI" id="CHEBI:18420"/>
    </ligand>
</feature>
<dbReference type="EMBL" id="JAAGRQ010000012">
    <property type="protein sequence ID" value="NDY55999.1"/>
    <property type="molecule type" value="Genomic_DNA"/>
</dbReference>
<comment type="similarity">
    <text evidence="4">Belongs to the alkaline phosphatase family.</text>
</comment>
<feature type="signal peptide" evidence="5">
    <location>
        <begin position="1"/>
        <end position="29"/>
    </location>
</feature>
<dbReference type="SUPFAM" id="SSF53649">
    <property type="entry name" value="Alkaline phosphatase-like"/>
    <property type="match status" value="1"/>
</dbReference>
<evidence type="ECO:0000256" key="1">
    <source>
        <dbReference type="ARBA" id="ARBA00022553"/>
    </source>
</evidence>
<accession>A0A7K3NLD5</accession>
<feature type="binding site" evidence="3">
    <location>
        <position position="43"/>
    </location>
    <ligand>
        <name>Zn(2+)</name>
        <dbReference type="ChEBI" id="CHEBI:29105"/>
        <label>2</label>
    </ligand>
</feature>
<dbReference type="AlphaFoldDB" id="A0A7K3NLD5"/>
<reference evidence="6 7" key="1">
    <citation type="submission" date="2020-02" db="EMBL/GenBank/DDBJ databases">
        <title>Comparative genomics of sulfur disproportionating microorganisms.</title>
        <authorList>
            <person name="Ward L.M."/>
            <person name="Bertran E."/>
            <person name="Johnston D.T."/>
        </authorList>
    </citation>
    <scope>NUCLEOTIDE SEQUENCE [LARGE SCALE GENOMIC DNA]</scope>
    <source>
        <strain evidence="6 7">DSM 3696</strain>
    </source>
</reference>
<feature type="binding site" evidence="3">
    <location>
        <position position="280"/>
    </location>
    <ligand>
        <name>Zn(2+)</name>
        <dbReference type="ChEBI" id="CHEBI:29105"/>
        <label>2</label>
    </ligand>
</feature>
<dbReference type="PRINTS" id="PR00113">
    <property type="entry name" value="ALKPHPHTASE"/>
</dbReference>
<evidence type="ECO:0000256" key="2">
    <source>
        <dbReference type="PIRSR" id="PIRSR601952-1"/>
    </source>
</evidence>
<comment type="caution">
    <text evidence="6">The sequence shown here is derived from an EMBL/GenBank/DDBJ whole genome shotgun (WGS) entry which is preliminary data.</text>
</comment>
<feature type="binding site" evidence="3">
    <location>
        <position position="320"/>
    </location>
    <ligand>
        <name>Zn(2+)</name>
        <dbReference type="ChEBI" id="CHEBI:29105"/>
        <label>2</label>
    </ligand>
</feature>
<keyword evidence="3" id="KW-0479">Metal-binding</keyword>
<dbReference type="PANTHER" id="PTHR11596">
    <property type="entry name" value="ALKALINE PHOSPHATASE"/>
    <property type="match status" value="1"/>
</dbReference>